<comment type="caution">
    <text evidence="13">The sequence shown here is derived from an EMBL/GenBank/DDBJ whole genome shotgun (WGS) entry which is preliminary data.</text>
</comment>
<dbReference type="GO" id="GO:0006144">
    <property type="term" value="P:purine nucleobase metabolic process"/>
    <property type="evidence" value="ECO:0007669"/>
    <property type="project" value="UniProtKB-KW"/>
</dbReference>
<dbReference type="Gene3D" id="3.40.50.300">
    <property type="entry name" value="P-loop containing nucleotide triphosphate hydrolases"/>
    <property type="match status" value="1"/>
</dbReference>
<comment type="catalytic activity">
    <reaction evidence="10">
        <text>D-gluconate + ATP = 6-phospho-D-gluconate + ADP + H(+)</text>
        <dbReference type="Rhea" id="RHEA:19433"/>
        <dbReference type="ChEBI" id="CHEBI:15378"/>
        <dbReference type="ChEBI" id="CHEBI:18391"/>
        <dbReference type="ChEBI" id="CHEBI:30616"/>
        <dbReference type="ChEBI" id="CHEBI:58759"/>
        <dbReference type="ChEBI" id="CHEBI:456216"/>
        <dbReference type="EC" id="2.7.1.12"/>
    </reaction>
</comment>
<dbReference type="SUPFAM" id="SSF52540">
    <property type="entry name" value="P-loop containing nucleoside triphosphate hydrolases"/>
    <property type="match status" value="1"/>
</dbReference>
<evidence type="ECO:0000259" key="12">
    <source>
        <dbReference type="Pfam" id="PF09349"/>
    </source>
</evidence>
<dbReference type="PANTHER" id="PTHR43442:SF3">
    <property type="entry name" value="GLUCONOKINASE-RELATED"/>
    <property type="match status" value="1"/>
</dbReference>
<evidence type="ECO:0000256" key="6">
    <source>
        <dbReference type="ARBA" id="ARBA00022741"/>
    </source>
</evidence>
<dbReference type="Proteomes" id="UP001153365">
    <property type="component" value="Unassembled WGS sequence"/>
</dbReference>
<dbReference type="EC" id="2.7.1.12" evidence="3"/>
<organism evidence="13 14">
    <name type="scientific">Phakopsora pachyrhizi</name>
    <name type="common">Asian soybean rust disease fungus</name>
    <dbReference type="NCBI Taxonomy" id="170000"/>
    <lineage>
        <taxon>Eukaryota</taxon>
        <taxon>Fungi</taxon>
        <taxon>Dikarya</taxon>
        <taxon>Basidiomycota</taxon>
        <taxon>Pucciniomycotina</taxon>
        <taxon>Pucciniomycetes</taxon>
        <taxon>Pucciniales</taxon>
        <taxon>Phakopsoraceae</taxon>
        <taxon>Phakopsora</taxon>
    </lineage>
</organism>
<proteinExistence type="inferred from homology"/>
<feature type="signal peptide" evidence="11">
    <location>
        <begin position="1"/>
        <end position="20"/>
    </location>
</feature>
<evidence type="ECO:0000256" key="5">
    <source>
        <dbReference type="ARBA" id="ARBA00022679"/>
    </source>
</evidence>
<dbReference type="GO" id="GO:0005524">
    <property type="term" value="F:ATP binding"/>
    <property type="evidence" value="ECO:0007669"/>
    <property type="project" value="UniProtKB-KW"/>
</dbReference>
<dbReference type="InterPro" id="IPR027417">
    <property type="entry name" value="P-loop_NTPase"/>
</dbReference>
<evidence type="ECO:0000256" key="1">
    <source>
        <dbReference type="ARBA" id="ARBA00004875"/>
    </source>
</evidence>
<dbReference type="InterPro" id="IPR036778">
    <property type="entry name" value="OHCU_decarboxylase_sf"/>
</dbReference>
<dbReference type="SUPFAM" id="SSF158694">
    <property type="entry name" value="UraD-Like"/>
    <property type="match status" value="1"/>
</dbReference>
<keyword evidence="6" id="KW-0547">Nucleotide-binding</keyword>
<sequence length="411" mass="46455">MAIFTHPTLIIVMGVSGCGSTVVGKELAKFLRVSFIDADDFHSQENIAKMKSGVPLDDQDRFPWLKRVREKGIEELQNLAASSSNLDSSNQKAVVIACSALKRKYRQTLSTLSIINNTIASPDDGFRVRTCFLYLKVSHGLLKRRLEQRKDHFMGPSMLESQLKDLEEPGVSEEENITWAVSIAATFENGDQRSINDIAVDALDALWEREKQSFDGLPPIQDLLGDTARNSSDLEYTLAKLFETSSATREELLPRLKALSLKSTIRNYVELIKCCYCIVMHDFSDRQKENFLGSHPRIGEVKGLSKLSSKEQGNQNITDPNVLEKLKARINITELNELYETIYPGLRYVTFVNGRSRMDIAIEMEELLDPNKNDGITKAKVHNHDDEWNAELARGIDAIFMIARSRLWLTL</sequence>
<name>A0AAV0BK08_PHAPC</name>
<dbReference type="GO" id="GO:0046316">
    <property type="term" value="F:gluconokinase activity"/>
    <property type="evidence" value="ECO:0007669"/>
    <property type="project" value="UniProtKB-EC"/>
</dbReference>
<evidence type="ECO:0000256" key="9">
    <source>
        <dbReference type="ARBA" id="ARBA00029835"/>
    </source>
</evidence>
<keyword evidence="14" id="KW-1185">Reference proteome</keyword>
<evidence type="ECO:0000313" key="14">
    <source>
        <dbReference type="Proteomes" id="UP001153365"/>
    </source>
</evidence>
<gene>
    <name evidence="13" type="ORF">PPACK8108_LOCUS21126</name>
</gene>
<evidence type="ECO:0000256" key="3">
    <source>
        <dbReference type="ARBA" id="ARBA00012054"/>
    </source>
</evidence>
<evidence type="ECO:0000256" key="7">
    <source>
        <dbReference type="ARBA" id="ARBA00022777"/>
    </source>
</evidence>
<keyword evidence="7" id="KW-0418">Kinase</keyword>
<dbReference type="CDD" id="cd02021">
    <property type="entry name" value="GntK"/>
    <property type="match status" value="1"/>
</dbReference>
<dbReference type="GO" id="GO:0005737">
    <property type="term" value="C:cytoplasm"/>
    <property type="evidence" value="ECO:0007669"/>
    <property type="project" value="TreeGrafter"/>
</dbReference>
<comment type="similarity">
    <text evidence="2">Belongs to the gluconokinase GntK/GntV family.</text>
</comment>
<evidence type="ECO:0000256" key="10">
    <source>
        <dbReference type="ARBA" id="ARBA00048090"/>
    </source>
</evidence>
<dbReference type="PANTHER" id="PTHR43442">
    <property type="entry name" value="GLUCONOKINASE-RELATED"/>
    <property type="match status" value="1"/>
</dbReference>
<dbReference type="EMBL" id="CALTRL010005793">
    <property type="protein sequence ID" value="CAH7686477.1"/>
    <property type="molecule type" value="Genomic_DNA"/>
</dbReference>
<evidence type="ECO:0000256" key="11">
    <source>
        <dbReference type="SAM" id="SignalP"/>
    </source>
</evidence>
<keyword evidence="8" id="KW-0067">ATP-binding</keyword>
<evidence type="ECO:0000313" key="13">
    <source>
        <dbReference type="EMBL" id="CAH7686477.1"/>
    </source>
</evidence>
<evidence type="ECO:0000256" key="8">
    <source>
        <dbReference type="ARBA" id="ARBA00022840"/>
    </source>
</evidence>
<keyword evidence="4" id="KW-0659">Purine metabolism</keyword>
<dbReference type="GO" id="GO:0005975">
    <property type="term" value="P:carbohydrate metabolic process"/>
    <property type="evidence" value="ECO:0007669"/>
    <property type="project" value="InterPro"/>
</dbReference>
<dbReference type="Pfam" id="PF09349">
    <property type="entry name" value="OHCU_decarbox"/>
    <property type="match status" value="1"/>
</dbReference>
<dbReference type="InterPro" id="IPR006001">
    <property type="entry name" value="Therm_gnt_kin"/>
</dbReference>
<feature type="chain" id="PRO_5043953511" description="gluconokinase" evidence="11">
    <location>
        <begin position="21"/>
        <end position="411"/>
    </location>
</feature>
<protein>
    <recommendedName>
        <fullName evidence="3">gluconokinase</fullName>
        <ecNumber evidence="3">2.7.1.12</ecNumber>
    </recommendedName>
    <alternativeName>
        <fullName evidence="9">Gluconate kinase</fullName>
    </alternativeName>
</protein>
<reference evidence="13" key="1">
    <citation type="submission" date="2022-06" db="EMBL/GenBank/DDBJ databases">
        <authorList>
            <consortium name="SYNGENTA / RWTH Aachen University"/>
        </authorList>
    </citation>
    <scope>NUCLEOTIDE SEQUENCE</scope>
</reference>
<accession>A0AAV0BK08</accession>
<dbReference type="NCBIfam" id="TIGR01313">
    <property type="entry name" value="therm_gnt_kin"/>
    <property type="match status" value="1"/>
</dbReference>
<dbReference type="InterPro" id="IPR018020">
    <property type="entry name" value="OHCU_decarboxylase"/>
</dbReference>
<feature type="domain" description="Oxo-4-hydroxy-4-carboxy-5-ureidoimidazoline decarboxylase" evidence="12">
    <location>
        <begin position="233"/>
        <end position="407"/>
    </location>
</feature>
<keyword evidence="11" id="KW-0732">Signal</keyword>
<evidence type="ECO:0000256" key="4">
    <source>
        <dbReference type="ARBA" id="ARBA00022631"/>
    </source>
</evidence>
<dbReference type="Gene3D" id="1.10.3330.10">
    <property type="entry name" value="Oxo-4-hydroxy-4-carboxy-5-ureidoimidazoline decarboxylase"/>
    <property type="match status" value="1"/>
</dbReference>
<evidence type="ECO:0000256" key="2">
    <source>
        <dbReference type="ARBA" id="ARBA00008420"/>
    </source>
</evidence>
<keyword evidence="5" id="KW-0808">Transferase</keyword>
<comment type="pathway">
    <text evidence="1">Carbohydrate acid metabolism; D-gluconate degradation.</text>
</comment>
<dbReference type="AlphaFoldDB" id="A0AAV0BK08"/>